<feature type="domain" description="Plastocyanin-like" evidence="5">
    <location>
        <begin position="147"/>
        <end position="321"/>
    </location>
</feature>
<feature type="domain" description="Plastocyanin-like" evidence="7">
    <location>
        <begin position="20"/>
        <end position="137"/>
    </location>
</feature>
<accession>A0A6A7C1R7</accession>
<dbReference type="Pfam" id="PF00394">
    <property type="entry name" value="Cu-oxidase"/>
    <property type="match status" value="1"/>
</dbReference>
<evidence type="ECO:0000256" key="1">
    <source>
        <dbReference type="ARBA" id="ARBA00010609"/>
    </source>
</evidence>
<evidence type="ECO:0000256" key="4">
    <source>
        <dbReference type="ARBA" id="ARBA00023008"/>
    </source>
</evidence>
<evidence type="ECO:0000259" key="5">
    <source>
        <dbReference type="Pfam" id="PF00394"/>
    </source>
</evidence>
<keyword evidence="3" id="KW-0560">Oxidoreductase</keyword>
<dbReference type="CDD" id="cd13854">
    <property type="entry name" value="CuRO_1_MaLCC_like"/>
    <property type="match status" value="1"/>
</dbReference>
<keyword evidence="4" id="KW-0186">Copper</keyword>
<dbReference type="InterPro" id="IPR001117">
    <property type="entry name" value="Cu-oxidase_2nd"/>
</dbReference>
<sequence length="572" mass="63360">MRNRQQIPATHTTRRYNFTVSRGRIAADGVLRDVILVNEQFPGPVIEANWGDWVEVTVNNNISSPGEGTTLHWHGQPLASTPWEDGVSGVSQCPIAPEQSFTYRWRAEAYGTSWYHSHYSAQYAGGVAGPIVIHGPSSAPYDIDIGPVMLSDWYHIPYFAIVKDAVGKNLSVIPPVSDSVLINGRGRFDCSKPSYDQNDESLSSSVRSNLTWQCIDNAPLSRFRFHSGKVHRLRLINHGANGVQKFSIDRHSFTVIANDYVPVVPYSTQVVTLGVGQRADVLVQGLDDPRASVWMRTSAPGGEACGGSNNPHIAAAVYYEKARANANPTSTPDTYYDTTFQCRNDRLDLTRPSYKMKPSKDAVVENIELTLVVNKTGNFEFRVNGQALLLDEGKPIMEHVLDGNTTYDKVWNVYEYNTTKHRANSVIFNLTNNMPLVHPFHLHGHEFAVLSIDGPSKFNSSATPGNTSPTFNAAQVWDGSVQNPNNPMRRDGVLIPPYGYAAVQIDLNNPGIWPFHCHIAWHLSAGQGFNVVYNVDEMGKAMGQTIPDGWFEGTCKAWREWSKNTGQIDAGL</sequence>
<dbReference type="Pfam" id="PF07731">
    <property type="entry name" value="Cu-oxidase_2"/>
    <property type="match status" value="1"/>
</dbReference>
<protein>
    <submittedName>
        <fullName evidence="8">Multicopper oxidase</fullName>
    </submittedName>
</protein>
<dbReference type="Proteomes" id="UP000799421">
    <property type="component" value="Unassembled WGS sequence"/>
</dbReference>
<evidence type="ECO:0000313" key="8">
    <source>
        <dbReference type="EMBL" id="KAF2860628.1"/>
    </source>
</evidence>
<gene>
    <name evidence="8" type="ORF">K470DRAFT_257639</name>
</gene>
<name>A0A6A7C1R7_9PEZI</name>
<dbReference type="FunFam" id="2.60.40.420:FF:000021">
    <property type="entry name" value="Extracellular dihydrogeodin oxidase/laccase"/>
    <property type="match status" value="1"/>
</dbReference>
<organism evidence="8 9">
    <name type="scientific">Piedraia hortae CBS 480.64</name>
    <dbReference type="NCBI Taxonomy" id="1314780"/>
    <lineage>
        <taxon>Eukaryota</taxon>
        <taxon>Fungi</taxon>
        <taxon>Dikarya</taxon>
        <taxon>Ascomycota</taxon>
        <taxon>Pezizomycotina</taxon>
        <taxon>Dothideomycetes</taxon>
        <taxon>Dothideomycetidae</taxon>
        <taxon>Capnodiales</taxon>
        <taxon>Piedraiaceae</taxon>
        <taxon>Piedraia</taxon>
    </lineage>
</organism>
<evidence type="ECO:0000259" key="7">
    <source>
        <dbReference type="Pfam" id="PF07732"/>
    </source>
</evidence>
<evidence type="ECO:0000256" key="2">
    <source>
        <dbReference type="ARBA" id="ARBA00022723"/>
    </source>
</evidence>
<proteinExistence type="inferred from homology"/>
<dbReference type="Pfam" id="PF07732">
    <property type="entry name" value="Cu-oxidase_3"/>
    <property type="match status" value="1"/>
</dbReference>
<dbReference type="SUPFAM" id="SSF49503">
    <property type="entry name" value="Cupredoxins"/>
    <property type="match status" value="3"/>
</dbReference>
<dbReference type="InterPro" id="IPR011707">
    <property type="entry name" value="Cu-oxidase-like_N"/>
</dbReference>
<dbReference type="InterPro" id="IPR045087">
    <property type="entry name" value="Cu-oxidase_fam"/>
</dbReference>
<feature type="domain" description="Plastocyanin-like" evidence="6">
    <location>
        <begin position="418"/>
        <end position="534"/>
    </location>
</feature>
<evidence type="ECO:0000259" key="6">
    <source>
        <dbReference type="Pfam" id="PF07731"/>
    </source>
</evidence>
<dbReference type="AlphaFoldDB" id="A0A6A7C1R7"/>
<dbReference type="PANTHER" id="PTHR11709">
    <property type="entry name" value="MULTI-COPPER OXIDASE"/>
    <property type="match status" value="1"/>
</dbReference>
<keyword evidence="2" id="KW-0479">Metal-binding</keyword>
<evidence type="ECO:0000313" key="9">
    <source>
        <dbReference type="Proteomes" id="UP000799421"/>
    </source>
</evidence>
<dbReference type="OrthoDB" id="2121828at2759"/>
<dbReference type="GO" id="GO:0016491">
    <property type="term" value="F:oxidoreductase activity"/>
    <property type="evidence" value="ECO:0007669"/>
    <property type="project" value="UniProtKB-KW"/>
</dbReference>
<dbReference type="EMBL" id="MU005979">
    <property type="protein sequence ID" value="KAF2860628.1"/>
    <property type="molecule type" value="Genomic_DNA"/>
</dbReference>
<dbReference type="InterPro" id="IPR011706">
    <property type="entry name" value="Cu-oxidase_C"/>
</dbReference>
<reference evidence="8" key="1">
    <citation type="journal article" date="2020" name="Stud. Mycol.">
        <title>101 Dothideomycetes genomes: a test case for predicting lifestyles and emergence of pathogens.</title>
        <authorList>
            <person name="Haridas S."/>
            <person name="Albert R."/>
            <person name="Binder M."/>
            <person name="Bloem J."/>
            <person name="Labutti K."/>
            <person name="Salamov A."/>
            <person name="Andreopoulos B."/>
            <person name="Baker S."/>
            <person name="Barry K."/>
            <person name="Bills G."/>
            <person name="Bluhm B."/>
            <person name="Cannon C."/>
            <person name="Castanera R."/>
            <person name="Culley D."/>
            <person name="Daum C."/>
            <person name="Ezra D."/>
            <person name="Gonzalez J."/>
            <person name="Henrissat B."/>
            <person name="Kuo A."/>
            <person name="Liang C."/>
            <person name="Lipzen A."/>
            <person name="Lutzoni F."/>
            <person name="Magnuson J."/>
            <person name="Mondo S."/>
            <person name="Nolan M."/>
            <person name="Ohm R."/>
            <person name="Pangilinan J."/>
            <person name="Park H.-J."/>
            <person name="Ramirez L."/>
            <person name="Alfaro M."/>
            <person name="Sun H."/>
            <person name="Tritt A."/>
            <person name="Yoshinaga Y."/>
            <person name="Zwiers L.-H."/>
            <person name="Turgeon B."/>
            <person name="Goodwin S."/>
            <person name="Spatafora J."/>
            <person name="Crous P."/>
            <person name="Grigoriev I."/>
        </authorList>
    </citation>
    <scope>NUCLEOTIDE SEQUENCE</scope>
    <source>
        <strain evidence="8">CBS 480.64</strain>
    </source>
</reference>
<dbReference type="GO" id="GO:0005507">
    <property type="term" value="F:copper ion binding"/>
    <property type="evidence" value="ECO:0007669"/>
    <property type="project" value="InterPro"/>
</dbReference>
<dbReference type="Gene3D" id="2.60.40.420">
    <property type="entry name" value="Cupredoxins - blue copper proteins"/>
    <property type="match status" value="3"/>
</dbReference>
<dbReference type="InterPro" id="IPR008972">
    <property type="entry name" value="Cupredoxin"/>
</dbReference>
<keyword evidence="9" id="KW-1185">Reference proteome</keyword>
<evidence type="ECO:0000256" key="3">
    <source>
        <dbReference type="ARBA" id="ARBA00023002"/>
    </source>
</evidence>
<dbReference type="PANTHER" id="PTHR11709:SF145">
    <property type="entry name" value="LCC1"/>
    <property type="match status" value="1"/>
</dbReference>
<comment type="similarity">
    <text evidence="1">Belongs to the multicopper oxidase family.</text>
</comment>